<evidence type="ECO:0000313" key="3">
    <source>
        <dbReference type="Proteomes" id="UP000011115"/>
    </source>
</evidence>
<feature type="region of interest" description="Disordered" evidence="1">
    <location>
        <begin position="34"/>
        <end position="88"/>
    </location>
</feature>
<dbReference type="HOGENOM" id="CLU_059105_2_0_1"/>
<reference evidence="3" key="1">
    <citation type="journal article" date="2011" name="Nature">
        <title>Genome sequence and analysis of the tuber crop potato.</title>
        <authorList>
            <consortium name="The Potato Genome Sequencing Consortium"/>
        </authorList>
    </citation>
    <scope>NUCLEOTIDE SEQUENCE [LARGE SCALE GENOMIC DNA]</scope>
    <source>
        <strain evidence="3">cv. DM1-3 516 R44</strain>
    </source>
</reference>
<name>M1DZK8_SOLTU</name>
<reference evidence="2" key="2">
    <citation type="submission" date="2015-06" db="UniProtKB">
        <authorList>
            <consortium name="EnsemblPlants"/>
        </authorList>
    </citation>
    <scope>IDENTIFICATION</scope>
    <source>
        <strain evidence="2">DM1-3 516 R44</strain>
    </source>
</reference>
<dbReference type="eggNOG" id="ENOG502R85Z">
    <property type="taxonomic scope" value="Eukaryota"/>
</dbReference>
<organism evidence="2 3">
    <name type="scientific">Solanum tuberosum</name>
    <name type="common">Potato</name>
    <dbReference type="NCBI Taxonomy" id="4113"/>
    <lineage>
        <taxon>Eukaryota</taxon>
        <taxon>Viridiplantae</taxon>
        <taxon>Streptophyta</taxon>
        <taxon>Embryophyta</taxon>
        <taxon>Tracheophyta</taxon>
        <taxon>Spermatophyta</taxon>
        <taxon>Magnoliopsida</taxon>
        <taxon>eudicotyledons</taxon>
        <taxon>Gunneridae</taxon>
        <taxon>Pentapetalae</taxon>
        <taxon>asterids</taxon>
        <taxon>lamiids</taxon>
        <taxon>Solanales</taxon>
        <taxon>Solanaceae</taxon>
        <taxon>Solanoideae</taxon>
        <taxon>Solaneae</taxon>
        <taxon>Solanum</taxon>
    </lineage>
</organism>
<feature type="compositionally biased region" description="Basic residues" evidence="1">
    <location>
        <begin position="45"/>
        <end position="59"/>
    </location>
</feature>
<dbReference type="Proteomes" id="UP000011115">
    <property type="component" value="Unassembled WGS sequence"/>
</dbReference>
<evidence type="ECO:0000313" key="2">
    <source>
        <dbReference type="EnsemblPlants" id="PGSC0003DMT400096951"/>
    </source>
</evidence>
<evidence type="ECO:0000256" key="1">
    <source>
        <dbReference type="SAM" id="MobiDB-lite"/>
    </source>
</evidence>
<sequence length="193" mass="20512">MNPESEGSSVLGGFKLGFEMVNTSFNGIRPVAPVNDPAEEFATRGHGRGRGRGRAKGRGGGRVAPARDGAPAENVPREEAPPASQELVEDNVEIEDEGDVGQEENAPARNTDVPHLDPMLAQYIMSFLKGLVGLGVLPAVQAAQTPSNQHVTATVPRVDGAIGTDAFFHPLLGPVMIGNEYEMLTKFLKFKPD</sequence>
<accession>M1DZK8</accession>
<dbReference type="PaxDb" id="4113-PGSC0003DMT400096951"/>
<keyword evidence="3" id="KW-1185">Reference proteome</keyword>
<protein>
    <submittedName>
        <fullName evidence="2">'chromo' domain containing protein</fullName>
    </submittedName>
</protein>
<dbReference type="AlphaFoldDB" id="M1DZK8"/>
<dbReference type="EnsemblPlants" id="PGSC0003DMT400096951">
    <property type="protein sequence ID" value="PGSC0003DMT400096951"/>
    <property type="gene ID" value="PGSC0003DMG400046522"/>
</dbReference>
<proteinExistence type="predicted"/>
<dbReference type="Gramene" id="PGSC0003DMT400096951">
    <property type="protein sequence ID" value="PGSC0003DMT400096951"/>
    <property type="gene ID" value="PGSC0003DMG400046522"/>
</dbReference>
<dbReference type="InParanoid" id="M1DZK8"/>